<dbReference type="InterPro" id="IPR003838">
    <property type="entry name" value="ABC3_permease_C"/>
</dbReference>
<feature type="transmembrane region" description="Helical" evidence="7">
    <location>
        <begin position="716"/>
        <end position="743"/>
    </location>
</feature>
<keyword evidence="3 7" id="KW-0812">Transmembrane</keyword>
<evidence type="ECO:0000256" key="1">
    <source>
        <dbReference type="ARBA" id="ARBA00004651"/>
    </source>
</evidence>
<dbReference type="GO" id="GO:0005886">
    <property type="term" value="C:plasma membrane"/>
    <property type="evidence" value="ECO:0007669"/>
    <property type="project" value="UniProtKB-SubCell"/>
</dbReference>
<feature type="domain" description="ABC3 transporter permease C-terminal" evidence="8">
    <location>
        <begin position="677"/>
        <end position="790"/>
    </location>
</feature>
<feature type="transmembrane region" description="Helical" evidence="7">
    <location>
        <begin position="672"/>
        <end position="695"/>
    </location>
</feature>
<feature type="domain" description="MacB-like periplasmic core" evidence="9">
    <location>
        <begin position="19"/>
        <end position="233"/>
    </location>
</feature>
<keyword evidence="4 7" id="KW-1133">Transmembrane helix</keyword>
<feature type="transmembrane region" description="Helical" evidence="7">
    <location>
        <begin position="763"/>
        <end position="786"/>
    </location>
</feature>
<dbReference type="EMBL" id="CP063849">
    <property type="protein sequence ID" value="QOY85249.1"/>
    <property type="molecule type" value="Genomic_DNA"/>
</dbReference>
<feature type="transmembrane region" description="Helical" evidence="7">
    <location>
        <begin position="320"/>
        <end position="341"/>
    </location>
</feature>
<proteinExistence type="inferred from homology"/>
<evidence type="ECO:0000259" key="8">
    <source>
        <dbReference type="Pfam" id="PF02687"/>
    </source>
</evidence>
<evidence type="ECO:0000256" key="6">
    <source>
        <dbReference type="ARBA" id="ARBA00038076"/>
    </source>
</evidence>
<organism evidence="10 11">
    <name type="scientific">Paludibaculum fermentans</name>
    <dbReference type="NCBI Taxonomy" id="1473598"/>
    <lineage>
        <taxon>Bacteria</taxon>
        <taxon>Pseudomonadati</taxon>
        <taxon>Acidobacteriota</taxon>
        <taxon>Terriglobia</taxon>
        <taxon>Bryobacterales</taxon>
        <taxon>Bryobacteraceae</taxon>
        <taxon>Paludibaculum</taxon>
    </lineage>
</organism>
<keyword evidence="2" id="KW-1003">Cell membrane</keyword>
<dbReference type="PANTHER" id="PTHR30572:SF4">
    <property type="entry name" value="ABC TRANSPORTER PERMEASE YTRF"/>
    <property type="match status" value="1"/>
</dbReference>
<dbReference type="InterPro" id="IPR050250">
    <property type="entry name" value="Macrolide_Exporter_MacB"/>
</dbReference>
<protein>
    <submittedName>
        <fullName evidence="10">ABC transporter permease</fullName>
    </submittedName>
</protein>
<dbReference type="RefSeq" id="WP_194446919.1">
    <property type="nucleotide sequence ID" value="NZ_CP063849.1"/>
</dbReference>
<dbReference type="KEGG" id="pfer:IRI77_20655"/>
<dbReference type="PANTHER" id="PTHR30572">
    <property type="entry name" value="MEMBRANE COMPONENT OF TRANSPORTER-RELATED"/>
    <property type="match status" value="1"/>
</dbReference>
<feature type="transmembrane region" description="Helical" evidence="7">
    <location>
        <begin position="410"/>
        <end position="434"/>
    </location>
</feature>
<name>A0A7S7NKJ6_PALFE</name>
<dbReference type="GO" id="GO:0022857">
    <property type="term" value="F:transmembrane transporter activity"/>
    <property type="evidence" value="ECO:0007669"/>
    <property type="project" value="TreeGrafter"/>
</dbReference>
<dbReference type="Pfam" id="PF12704">
    <property type="entry name" value="MacB_PCD"/>
    <property type="match status" value="2"/>
</dbReference>
<evidence type="ECO:0000313" key="11">
    <source>
        <dbReference type="Proteomes" id="UP000593892"/>
    </source>
</evidence>
<feature type="transmembrane region" description="Helical" evidence="7">
    <location>
        <begin position="268"/>
        <end position="293"/>
    </location>
</feature>
<evidence type="ECO:0000256" key="5">
    <source>
        <dbReference type="ARBA" id="ARBA00023136"/>
    </source>
</evidence>
<keyword evidence="5 7" id="KW-0472">Membrane</keyword>
<dbReference type="InterPro" id="IPR017800">
    <property type="entry name" value="ADOP"/>
</dbReference>
<dbReference type="AlphaFoldDB" id="A0A7S7NKJ6"/>
<evidence type="ECO:0000256" key="4">
    <source>
        <dbReference type="ARBA" id="ARBA00022989"/>
    </source>
</evidence>
<dbReference type="Proteomes" id="UP000593892">
    <property type="component" value="Chromosome"/>
</dbReference>
<evidence type="ECO:0000256" key="7">
    <source>
        <dbReference type="SAM" id="Phobius"/>
    </source>
</evidence>
<comment type="subcellular location">
    <subcellularLocation>
        <location evidence="1">Cell membrane</location>
        <topology evidence="1">Multi-pass membrane protein</topology>
    </subcellularLocation>
</comment>
<dbReference type="Pfam" id="PF02687">
    <property type="entry name" value="FtsX"/>
    <property type="match status" value="2"/>
</dbReference>
<feature type="domain" description="MacB-like periplasmic core" evidence="9">
    <location>
        <begin position="472"/>
        <end position="644"/>
    </location>
</feature>
<gene>
    <name evidence="10" type="ORF">IRI77_20655</name>
</gene>
<accession>A0A7S7NKJ6</accession>
<keyword evidence="11" id="KW-1185">Reference proteome</keyword>
<dbReference type="InterPro" id="IPR025857">
    <property type="entry name" value="MacB_PCD"/>
</dbReference>
<reference evidence="10 11" key="1">
    <citation type="submission" date="2020-10" db="EMBL/GenBank/DDBJ databases">
        <title>Complete genome sequence of Paludibaculum fermentans P105T, a facultatively anaerobic acidobacterium capable of dissimilatory Fe(III) reduction.</title>
        <authorList>
            <person name="Dedysh S.N."/>
            <person name="Beletsky A.V."/>
            <person name="Kulichevskaya I.S."/>
            <person name="Mardanov A.V."/>
            <person name="Ravin N.V."/>
        </authorList>
    </citation>
    <scope>NUCLEOTIDE SEQUENCE [LARGE SCALE GENOMIC DNA]</scope>
    <source>
        <strain evidence="10 11">P105</strain>
    </source>
</reference>
<evidence type="ECO:0000256" key="2">
    <source>
        <dbReference type="ARBA" id="ARBA00022475"/>
    </source>
</evidence>
<evidence type="ECO:0000259" key="9">
    <source>
        <dbReference type="Pfam" id="PF12704"/>
    </source>
</evidence>
<feature type="domain" description="ABC3 transporter permease C-terminal" evidence="8">
    <location>
        <begin position="275"/>
        <end position="388"/>
    </location>
</feature>
<feature type="transmembrane region" description="Helical" evidence="7">
    <location>
        <begin position="361"/>
        <end position="389"/>
    </location>
</feature>
<evidence type="ECO:0000256" key="3">
    <source>
        <dbReference type="ARBA" id="ARBA00022692"/>
    </source>
</evidence>
<sequence>MLPDFIFAFRSLHKSLGFTLVSVLTLGLGIGASTAMFSVVHSALLRPLPYPEADRIVHVWEETAAMGFPENTPAPANYYDWKAQSKTLEDMTAFRRWAFTLTGEGEAVRIEGVKTTPELFPLLGVKPRLGRVFTAAEDEAGAPGVAIVSYALWRDRFGSDSSLIGKTLSLDGAAMTVIGVMPAEFRVAGYEADIWTPMAFSPEDRTRRGSHFLQVMAKLKPGVTLEQARAEMKGIAKRLELQYPDSNSEVGAVVTSLRQTLSGRQKPMLLALLGIVGFLLLIACANVAGLLVARASARQREFAVRAALGAGRMKLLRLQLVESSVLAALACLLGLALAAWTKEGVSRLLPEALYGAKEIELNPVVLGFSMVAAALTALLSGMAPALLAWRTAEADSLRQGSRNQVGGRAGLRQLLVGAEVTLSVLMLTGAGLFLHSFLKLQRQELGFDPEGLVTMRLVLPDRSYAKDEQRVAFYQASLEKIKAIPGVADAGWTYRVPTSMAGGASMVTFDGRPAPPRGQEIVVPHRYVTPSYFPTMRMRLVEGRLMEARDTKGPVYGVMVNETFARRFFQGRSALDSTFVDSNQEAKCRIIGVVADVREYNIDEPARPVMYNPLQAAPMVRDLVVRTAMEPGAVATLVRAEIRSIDASLAVSHVQPMEEVLSKAVAGPRLQMVLAGIFAVLALLLTGVGLAGVVAQSVVERTPEIGLRMALGAQRGHVLALVFREGILPTGAGLAAGLALSLAMARTVQSLLYGVQAHDTQTFVTVPLVLAGVSLLAMLLPALRALRIEPMSALRGD</sequence>
<comment type="similarity">
    <text evidence="6">Belongs to the ABC-4 integral membrane protein family.</text>
</comment>
<dbReference type="NCBIfam" id="TIGR03434">
    <property type="entry name" value="ADOP"/>
    <property type="match status" value="1"/>
</dbReference>
<evidence type="ECO:0000313" key="10">
    <source>
        <dbReference type="EMBL" id="QOY85249.1"/>
    </source>
</evidence>